<sequence length="244" mass="27344">MRFEFTAIFAATGALAAPFVLNTTTESSAALVARGKKLAPDTAKCLGYRNSFWDINQSIFQVTIGRPYLGGSRCGLIEDKVAEFFHVDGLTCKGAKDNKNTIIHIKSNMGDTNLQHINEGLKNAYPEINFDCPDNSLDMHQRAQPHHNSSNPSQAQPPAIKMDHQTATTLLSSVPYIHLFQTTMQLNPKSVLRAKIRVLDKQYDELDALSEAEWNEVRRKELQLLLLKIEAGEWLEEEMEKKSG</sequence>
<evidence type="ECO:0000256" key="2">
    <source>
        <dbReference type="SAM" id="SignalP"/>
    </source>
</evidence>
<feature type="region of interest" description="Disordered" evidence="1">
    <location>
        <begin position="136"/>
        <end position="159"/>
    </location>
</feature>
<name>A0A6A6FM24_9PEZI</name>
<dbReference type="Proteomes" id="UP000799539">
    <property type="component" value="Unassembled WGS sequence"/>
</dbReference>
<feature type="chain" id="PRO_5025369638" description="Ecp2 effector protein domain-containing protein" evidence="2">
    <location>
        <begin position="17"/>
        <end position="244"/>
    </location>
</feature>
<keyword evidence="4" id="KW-1185">Reference proteome</keyword>
<gene>
    <name evidence="3" type="ORF">CERZMDRAFT_82993</name>
</gene>
<proteinExistence type="predicted"/>
<keyword evidence="2" id="KW-0732">Signal</keyword>
<accession>A0A6A6FM24</accession>
<evidence type="ECO:0000313" key="4">
    <source>
        <dbReference type="Proteomes" id="UP000799539"/>
    </source>
</evidence>
<feature type="signal peptide" evidence="2">
    <location>
        <begin position="1"/>
        <end position="16"/>
    </location>
</feature>
<reference evidence="3" key="1">
    <citation type="journal article" date="2020" name="Stud. Mycol.">
        <title>101 Dothideomycetes genomes: a test case for predicting lifestyles and emergence of pathogens.</title>
        <authorList>
            <person name="Haridas S."/>
            <person name="Albert R."/>
            <person name="Binder M."/>
            <person name="Bloem J."/>
            <person name="Labutti K."/>
            <person name="Salamov A."/>
            <person name="Andreopoulos B."/>
            <person name="Baker S."/>
            <person name="Barry K."/>
            <person name="Bills G."/>
            <person name="Bluhm B."/>
            <person name="Cannon C."/>
            <person name="Castanera R."/>
            <person name="Culley D."/>
            <person name="Daum C."/>
            <person name="Ezra D."/>
            <person name="Gonzalez J."/>
            <person name="Henrissat B."/>
            <person name="Kuo A."/>
            <person name="Liang C."/>
            <person name="Lipzen A."/>
            <person name="Lutzoni F."/>
            <person name="Magnuson J."/>
            <person name="Mondo S."/>
            <person name="Nolan M."/>
            <person name="Ohm R."/>
            <person name="Pangilinan J."/>
            <person name="Park H.-J."/>
            <person name="Ramirez L."/>
            <person name="Alfaro M."/>
            <person name="Sun H."/>
            <person name="Tritt A."/>
            <person name="Yoshinaga Y."/>
            <person name="Zwiers L.-H."/>
            <person name="Turgeon B."/>
            <person name="Goodwin S."/>
            <person name="Spatafora J."/>
            <person name="Crous P."/>
            <person name="Grigoriev I."/>
        </authorList>
    </citation>
    <scope>NUCLEOTIDE SEQUENCE</scope>
    <source>
        <strain evidence="3">SCOH1-5</strain>
    </source>
</reference>
<dbReference type="OrthoDB" id="3627975at2759"/>
<organism evidence="3 4">
    <name type="scientific">Cercospora zeae-maydis SCOH1-5</name>
    <dbReference type="NCBI Taxonomy" id="717836"/>
    <lineage>
        <taxon>Eukaryota</taxon>
        <taxon>Fungi</taxon>
        <taxon>Dikarya</taxon>
        <taxon>Ascomycota</taxon>
        <taxon>Pezizomycotina</taxon>
        <taxon>Dothideomycetes</taxon>
        <taxon>Dothideomycetidae</taxon>
        <taxon>Mycosphaerellales</taxon>
        <taxon>Mycosphaerellaceae</taxon>
        <taxon>Cercospora</taxon>
    </lineage>
</organism>
<evidence type="ECO:0008006" key="5">
    <source>
        <dbReference type="Google" id="ProtNLM"/>
    </source>
</evidence>
<evidence type="ECO:0000313" key="3">
    <source>
        <dbReference type="EMBL" id="KAF2214258.1"/>
    </source>
</evidence>
<dbReference type="EMBL" id="ML992668">
    <property type="protein sequence ID" value="KAF2214258.1"/>
    <property type="molecule type" value="Genomic_DNA"/>
</dbReference>
<feature type="compositionally biased region" description="Polar residues" evidence="1">
    <location>
        <begin position="146"/>
        <end position="156"/>
    </location>
</feature>
<evidence type="ECO:0000256" key="1">
    <source>
        <dbReference type="SAM" id="MobiDB-lite"/>
    </source>
</evidence>
<protein>
    <recommendedName>
        <fullName evidence="5">Ecp2 effector protein domain-containing protein</fullName>
    </recommendedName>
</protein>
<dbReference type="AlphaFoldDB" id="A0A6A6FM24"/>